<dbReference type="CDD" id="cd16922">
    <property type="entry name" value="HATPase_EvgS-ArcB-TorS-like"/>
    <property type="match status" value="1"/>
</dbReference>
<gene>
    <name evidence="8" type="ORF">OW763_01755</name>
</gene>
<organism evidence="8 9">
    <name type="scientific">Clostridium aestuarii</name>
    <dbReference type="NCBI Taxonomy" id="338193"/>
    <lineage>
        <taxon>Bacteria</taxon>
        <taxon>Bacillati</taxon>
        <taxon>Bacillota</taxon>
        <taxon>Clostridia</taxon>
        <taxon>Eubacteriales</taxon>
        <taxon>Clostridiaceae</taxon>
        <taxon>Clostridium</taxon>
    </lineage>
</organism>
<comment type="caution">
    <text evidence="8">The sequence shown here is derived from an EMBL/GenBank/DDBJ whole genome shotgun (WGS) entry which is preliminary data.</text>
</comment>
<feature type="domain" description="PAS" evidence="7">
    <location>
        <begin position="372"/>
        <end position="443"/>
    </location>
</feature>
<dbReference type="InterPro" id="IPR003661">
    <property type="entry name" value="HisK_dim/P_dom"/>
</dbReference>
<feature type="domain" description="PAS" evidence="7">
    <location>
        <begin position="126"/>
        <end position="181"/>
    </location>
</feature>
<reference evidence="8" key="1">
    <citation type="submission" date="2022-12" db="EMBL/GenBank/DDBJ databases">
        <authorList>
            <person name="Wang J."/>
        </authorList>
    </citation>
    <scope>NUCLEOTIDE SEQUENCE</scope>
    <source>
        <strain evidence="8">HY-45-18</strain>
    </source>
</reference>
<dbReference type="Pfam" id="PF08448">
    <property type="entry name" value="PAS_4"/>
    <property type="match status" value="1"/>
</dbReference>
<keyword evidence="9" id="KW-1185">Reference proteome</keyword>
<dbReference type="RefSeq" id="WP_268039340.1">
    <property type="nucleotide sequence ID" value="NZ_JAPQER010000001.1"/>
</dbReference>
<evidence type="ECO:0000313" key="8">
    <source>
        <dbReference type="EMBL" id="MCY6483078.1"/>
    </source>
</evidence>
<evidence type="ECO:0000313" key="9">
    <source>
        <dbReference type="Proteomes" id="UP001078443"/>
    </source>
</evidence>
<keyword evidence="3" id="KW-0597">Phosphoprotein</keyword>
<evidence type="ECO:0000256" key="4">
    <source>
        <dbReference type="ARBA" id="ARBA00022777"/>
    </source>
</evidence>
<dbReference type="InterPro" id="IPR036890">
    <property type="entry name" value="HATPase_C_sf"/>
</dbReference>
<dbReference type="InterPro" id="IPR036097">
    <property type="entry name" value="HisK_dim/P_sf"/>
</dbReference>
<dbReference type="SMART" id="SM00387">
    <property type="entry name" value="HATPase_c"/>
    <property type="match status" value="1"/>
</dbReference>
<evidence type="ECO:0000256" key="2">
    <source>
        <dbReference type="ARBA" id="ARBA00012438"/>
    </source>
</evidence>
<dbReference type="InterPro" id="IPR003594">
    <property type="entry name" value="HATPase_dom"/>
</dbReference>
<dbReference type="PANTHER" id="PTHR43547:SF2">
    <property type="entry name" value="HYBRID SIGNAL TRANSDUCTION HISTIDINE KINASE C"/>
    <property type="match status" value="1"/>
</dbReference>
<dbReference type="NCBIfam" id="TIGR00229">
    <property type="entry name" value="sensory_box"/>
    <property type="match status" value="2"/>
</dbReference>
<dbReference type="Pfam" id="PF02518">
    <property type="entry name" value="HATPase_c"/>
    <property type="match status" value="1"/>
</dbReference>
<dbReference type="Pfam" id="PF13426">
    <property type="entry name" value="PAS_9"/>
    <property type="match status" value="1"/>
</dbReference>
<dbReference type="InterPro" id="IPR013655">
    <property type="entry name" value="PAS_fold_3"/>
</dbReference>
<dbReference type="PRINTS" id="PR00344">
    <property type="entry name" value="BCTRLSENSOR"/>
</dbReference>
<dbReference type="SMART" id="SM00091">
    <property type="entry name" value="PAS"/>
    <property type="match status" value="3"/>
</dbReference>
<dbReference type="Pfam" id="PF08447">
    <property type="entry name" value="PAS_3"/>
    <property type="match status" value="1"/>
</dbReference>
<keyword evidence="5" id="KW-0902">Two-component regulatory system</keyword>
<dbReference type="Gene3D" id="1.10.287.130">
    <property type="match status" value="1"/>
</dbReference>
<sequence length="774" mass="90468">MFCDSIDMKTFFYKLPIPIIVFDNNIQIVSINAETINFYKDRLEMQCNDINNYMKKWLKEEFTSFKEDIQKEKICFEKALEIKKEFLYFKISLKKIYDNNFNIKNIICILDDITIHKLNEINLKKSEKNLRRILEYMPIMMDTIDKNDNVVVWNKECEHITGYSKEEIVNNHGMWENLYPDKDYKEKVLKKIRENKCNFRDLEYDIVCKDGSIKTISWFNISEKVPVNGWSSWAFGIDVTNRKNTEVRLRKKTKELEKIFEAVPDLYLRIDYKGRILDCKAGITSDFQGASKEWMGQTFQDIIPENTKLFFKKVITKAIKTNTLVEEEFSEQYNEQLKYYESRVIPLSTDEIIIIIRDISKRKLIEQELKKSEERYKTIFDMSPDYIYLIDINNDSIVDANPAFLKKFGMTKRNLGHVTAVSLLDDKGLEICKKAVSRLIKGEEIIGLKLTAKDANKDLVYIEAHYIPVIENGNVTKVLCCSRDITETKKIRELRNKIEENIKRLNEAAKYEKFRTEFFSNISHEFRTPLNVMLGAVQLMNMYLRDVPNLKCYKKFKELNNSVKQNCYRLVRLVDNLIDITRIDSGFLELNLKNCDIVKITKDITLSVSEFAKLKSLKLEFNSDIDSKITACDPNKIERILLNLLSNAIKFTKEEGKISINIKSEKDSVIIAVKDTGIGIKEENIKDIFERFKQVNKSLTRENEGSGIGLSLVEALVKMHNGHIWVESEYGRGSEFTIKLPIGIIEDSNDEVALINIQSNKVEKIYVEFSDIYF</sequence>
<dbReference type="Gene3D" id="3.30.565.10">
    <property type="entry name" value="Histidine kinase-like ATPase, C-terminal domain"/>
    <property type="match status" value="1"/>
</dbReference>
<dbReference type="InterPro" id="IPR005467">
    <property type="entry name" value="His_kinase_dom"/>
</dbReference>
<feature type="domain" description="Histidine kinase" evidence="6">
    <location>
        <begin position="521"/>
        <end position="744"/>
    </location>
</feature>
<proteinExistence type="predicted"/>
<dbReference type="SUPFAM" id="SSF55874">
    <property type="entry name" value="ATPase domain of HSP90 chaperone/DNA topoisomerase II/histidine kinase"/>
    <property type="match status" value="1"/>
</dbReference>
<evidence type="ECO:0000259" key="7">
    <source>
        <dbReference type="PROSITE" id="PS50112"/>
    </source>
</evidence>
<comment type="catalytic activity">
    <reaction evidence="1">
        <text>ATP + protein L-histidine = ADP + protein N-phospho-L-histidine.</text>
        <dbReference type="EC" id="2.7.13.3"/>
    </reaction>
</comment>
<dbReference type="CDD" id="cd00130">
    <property type="entry name" value="PAS"/>
    <property type="match status" value="2"/>
</dbReference>
<keyword evidence="4" id="KW-0808">Transferase</keyword>
<dbReference type="SMART" id="SM00388">
    <property type="entry name" value="HisKA"/>
    <property type="match status" value="1"/>
</dbReference>
<evidence type="ECO:0000259" key="6">
    <source>
        <dbReference type="PROSITE" id="PS50109"/>
    </source>
</evidence>
<dbReference type="EMBL" id="JAPQER010000001">
    <property type="protein sequence ID" value="MCY6483078.1"/>
    <property type="molecule type" value="Genomic_DNA"/>
</dbReference>
<dbReference type="SUPFAM" id="SSF55785">
    <property type="entry name" value="PYP-like sensor domain (PAS domain)"/>
    <property type="match status" value="3"/>
</dbReference>
<name>A0ABT4CVS0_9CLOT</name>
<evidence type="ECO:0000256" key="3">
    <source>
        <dbReference type="ARBA" id="ARBA00022553"/>
    </source>
</evidence>
<dbReference type="Proteomes" id="UP001078443">
    <property type="component" value="Unassembled WGS sequence"/>
</dbReference>
<dbReference type="Pfam" id="PF00512">
    <property type="entry name" value="HisKA"/>
    <property type="match status" value="1"/>
</dbReference>
<keyword evidence="4" id="KW-0418">Kinase</keyword>
<accession>A0ABT4CVS0</accession>
<dbReference type="Gene3D" id="3.30.450.20">
    <property type="entry name" value="PAS domain"/>
    <property type="match status" value="4"/>
</dbReference>
<dbReference type="InterPro" id="IPR000014">
    <property type="entry name" value="PAS"/>
</dbReference>
<dbReference type="PROSITE" id="PS50112">
    <property type="entry name" value="PAS"/>
    <property type="match status" value="2"/>
</dbReference>
<dbReference type="PROSITE" id="PS50109">
    <property type="entry name" value="HIS_KIN"/>
    <property type="match status" value="1"/>
</dbReference>
<evidence type="ECO:0000256" key="1">
    <source>
        <dbReference type="ARBA" id="ARBA00000085"/>
    </source>
</evidence>
<dbReference type="PANTHER" id="PTHR43547">
    <property type="entry name" value="TWO-COMPONENT HISTIDINE KINASE"/>
    <property type="match status" value="1"/>
</dbReference>
<dbReference type="EC" id="2.7.13.3" evidence="2"/>
<dbReference type="SUPFAM" id="SSF47384">
    <property type="entry name" value="Homodimeric domain of signal transducing histidine kinase"/>
    <property type="match status" value="1"/>
</dbReference>
<protein>
    <recommendedName>
        <fullName evidence="2">histidine kinase</fullName>
        <ecNumber evidence="2">2.7.13.3</ecNumber>
    </recommendedName>
</protein>
<dbReference type="InterPro" id="IPR035965">
    <property type="entry name" value="PAS-like_dom_sf"/>
</dbReference>
<dbReference type="InterPro" id="IPR013656">
    <property type="entry name" value="PAS_4"/>
</dbReference>
<evidence type="ECO:0000256" key="5">
    <source>
        <dbReference type="ARBA" id="ARBA00023012"/>
    </source>
</evidence>
<dbReference type="InterPro" id="IPR004358">
    <property type="entry name" value="Sig_transdc_His_kin-like_C"/>
</dbReference>
<dbReference type="CDD" id="cd00082">
    <property type="entry name" value="HisKA"/>
    <property type="match status" value="1"/>
</dbReference>